<dbReference type="InterPro" id="IPR000602">
    <property type="entry name" value="Glyco_hydro_38_N"/>
</dbReference>
<dbReference type="Pfam" id="PF09261">
    <property type="entry name" value="Alpha-mann_mid"/>
    <property type="match status" value="1"/>
</dbReference>
<dbReference type="PANTHER" id="PTHR46017">
    <property type="entry name" value="ALPHA-MANNOSIDASE 2C1"/>
    <property type="match status" value="1"/>
</dbReference>
<keyword evidence="3" id="KW-0378">Hydrolase</keyword>
<dbReference type="RefSeq" id="WP_272163569.1">
    <property type="nucleotide sequence ID" value="NZ_CP116507.1"/>
</dbReference>
<protein>
    <submittedName>
        <fullName evidence="6">Alpha-mannosidase</fullName>
    </submittedName>
</protein>
<dbReference type="SUPFAM" id="SSF88688">
    <property type="entry name" value="Families 57/38 glycoside transferase middle domain"/>
    <property type="match status" value="1"/>
</dbReference>
<dbReference type="Gene3D" id="2.60.40.2210">
    <property type="match status" value="1"/>
</dbReference>
<dbReference type="Gene3D" id="1.20.1270.50">
    <property type="entry name" value="Glycoside hydrolase family 38, central domain"/>
    <property type="match status" value="1"/>
</dbReference>
<dbReference type="SUPFAM" id="SSF88713">
    <property type="entry name" value="Glycoside hydrolase/deacetylase"/>
    <property type="match status" value="1"/>
</dbReference>
<dbReference type="Proteomes" id="UP001179600">
    <property type="component" value="Chromosome"/>
</dbReference>
<feature type="domain" description="Glycoside hydrolase family 38 central" evidence="5">
    <location>
        <begin position="297"/>
        <end position="370"/>
    </location>
</feature>
<proteinExistence type="inferred from homology"/>
<dbReference type="GO" id="GO:0006013">
    <property type="term" value="P:mannose metabolic process"/>
    <property type="evidence" value="ECO:0007669"/>
    <property type="project" value="InterPro"/>
</dbReference>
<dbReference type="GO" id="GO:0046872">
    <property type="term" value="F:metal ion binding"/>
    <property type="evidence" value="ECO:0007669"/>
    <property type="project" value="UniProtKB-KW"/>
</dbReference>
<evidence type="ECO:0000256" key="3">
    <source>
        <dbReference type="ARBA" id="ARBA00022801"/>
    </source>
</evidence>
<evidence type="ECO:0000313" key="6">
    <source>
        <dbReference type="EMBL" id="WCG23228.1"/>
    </source>
</evidence>
<dbReference type="Pfam" id="PF01074">
    <property type="entry name" value="Glyco_hydro_38N"/>
    <property type="match status" value="1"/>
</dbReference>
<evidence type="ECO:0000259" key="5">
    <source>
        <dbReference type="SMART" id="SM00872"/>
    </source>
</evidence>
<dbReference type="GO" id="GO:0004559">
    <property type="term" value="F:alpha-mannosidase activity"/>
    <property type="evidence" value="ECO:0007669"/>
    <property type="project" value="InterPro"/>
</dbReference>
<dbReference type="InterPro" id="IPR041509">
    <property type="entry name" value="GH38_beta-1"/>
</dbReference>
<organism evidence="6 7">
    <name type="scientific">Vagococcus lutrae</name>
    <dbReference type="NCBI Taxonomy" id="81947"/>
    <lineage>
        <taxon>Bacteria</taxon>
        <taxon>Bacillati</taxon>
        <taxon>Bacillota</taxon>
        <taxon>Bacilli</taxon>
        <taxon>Lactobacillales</taxon>
        <taxon>Enterococcaceae</taxon>
        <taxon>Vagococcus</taxon>
    </lineage>
</organism>
<dbReference type="Pfam" id="PF17677">
    <property type="entry name" value="Glyco_hydro38C2"/>
    <property type="match status" value="1"/>
</dbReference>
<dbReference type="GO" id="GO:0009313">
    <property type="term" value="P:oligosaccharide catabolic process"/>
    <property type="evidence" value="ECO:0007669"/>
    <property type="project" value="TreeGrafter"/>
</dbReference>
<dbReference type="InterPro" id="IPR037094">
    <property type="entry name" value="Glyco_hydro_38_cen_sf"/>
</dbReference>
<dbReference type="AlphaFoldDB" id="A0AAE9XN67"/>
<dbReference type="Gene3D" id="2.70.98.30">
    <property type="entry name" value="Golgi alpha-mannosidase II, domain 4"/>
    <property type="match status" value="1"/>
</dbReference>
<dbReference type="Pfam" id="PF18438">
    <property type="entry name" value="Glyco_hydro_38"/>
    <property type="match status" value="1"/>
</dbReference>
<dbReference type="Pfam" id="PF07748">
    <property type="entry name" value="Glyco_hydro_38C"/>
    <property type="match status" value="1"/>
</dbReference>
<dbReference type="Gene3D" id="3.20.110.10">
    <property type="entry name" value="Glycoside hydrolase 38, N terminal domain"/>
    <property type="match status" value="1"/>
</dbReference>
<dbReference type="InterPro" id="IPR041147">
    <property type="entry name" value="GH38_C"/>
</dbReference>
<dbReference type="PANTHER" id="PTHR46017:SF2">
    <property type="entry name" value="MANNOSYLGLYCERATE HYDROLASE"/>
    <property type="match status" value="1"/>
</dbReference>
<dbReference type="InterPro" id="IPR027291">
    <property type="entry name" value="Glyco_hydro_38_N_sf"/>
</dbReference>
<keyword evidence="4" id="KW-0326">Glycosidase</keyword>
<dbReference type="InterPro" id="IPR011682">
    <property type="entry name" value="Glyco_hydro_38_C"/>
</dbReference>
<evidence type="ECO:0000313" key="7">
    <source>
        <dbReference type="Proteomes" id="UP001179600"/>
    </source>
</evidence>
<dbReference type="SUPFAM" id="SSF74650">
    <property type="entry name" value="Galactose mutarotase-like"/>
    <property type="match status" value="1"/>
</dbReference>
<evidence type="ECO:0000256" key="4">
    <source>
        <dbReference type="ARBA" id="ARBA00023295"/>
    </source>
</evidence>
<dbReference type="Gene3D" id="2.60.40.2220">
    <property type="match status" value="1"/>
</dbReference>
<dbReference type="SMART" id="SM00872">
    <property type="entry name" value="Alpha-mann_mid"/>
    <property type="match status" value="1"/>
</dbReference>
<reference evidence="6" key="1">
    <citation type="submission" date="2023-01" db="EMBL/GenBank/DDBJ databases">
        <title>Oxazolidinone resistance genes in florfenicol resistant enterococci from beef cattle and veal calves at slaughter.</title>
        <authorList>
            <person name="Biggel M."/>
        </authorList>
    </citation>
    <scope>NUCLEOTIDE SEQUENCE</scope>
    <source>
        <strain evidence="6">K204-1</strain>
    </source>
</reference>
<name>A0AAE9XN67_9ENTE</name>
<dbReference type="InterPro" id="IPR015341">
    <property type="entry name" value="Glyco_hydro_38_cen"/>
</dbReference>
<dbReference type="InterPro" id="IPR028995">
    <property type="entry name" value="Glyco_hydro_57/38_cen_sf"/>
</dbReference>
<dbReference type="InterPro" id="IPR011330">
    <property type="entry name" value="Glyco_hydro/deAcase_b/a-brl"/>
</dbReference>
<dbReference type="GO" id="GO:0030246">
    <property type="term" value="F:carbohydrate binding"/>
    <property type="evidence" value="ECO:0007669"/>
    <property type="project" value="InterPro"/>
</dbReference>
<dbReference type="CDD" id="cd10814">
    <property type="entry name" value="GH38N_AMII_SpGH38_like"/>
    <property type="match status" value="1"/>
</dbReference>
<gene>
    <name evidence="6" type="ORF">PML95_03020</name>
</gene>
<keyword evidence="2" id="KW-0479">Metal-binding</keyword>
<evidence type="ECO:0000256" key="2">
    <source>
        <dbReference type="ARBA" id="ARBA00022723"/>
    </source>
</evidence>
<evidence type="ECO:0000256" key="1">
    <source>
        <dbReference type="ARBA" id="ARBA00009792"/>
    </source>
</evidence>
<sequence>MSKKKVYIISHSHWDREWYMPYEQHHMRLVTLMDDLLEIIKTDPDFHSFHLDGQTIILDDYLEVRPHKKEEVQAAIDAGKLKIGPFYILQDDFLISSEANTRNMLIGLEESRKWGTPVKLGYFPDTFGNMGQAPQMMLEGGIEMAAFGRGVKPTGFNNVVINDEKYASQFSEMWWQGPDGSKIFGLLFANWYSNGNEIPVDKEEAKVFWERKLADAELYASTNHLLMMNGCDHQPLQKDVTQAIKVANELYDDYEFIHSSFEEYLEAVMTDLPDNLSTVEGELTSQETDGWYTLANTSSSRIYLKQKNTEVQRQLESIAEPLATMASQVSGHYPHDELRYAWKLLLQNHPHDSICGCSVDEVHREMMTRFDKALEVGRFVASEALETLTLAMNTEVFPEESRPFIAFNTSGNQKQTVFETEIEWERIPFSEMSPPAGYRELKAKDLPDFYVIDERGQQVAAEIVAHDTRFGYDLPKDGFRIPFMANYVTVRVHEAFNPLSWKGYALVAGKAKEISLTSMVTNDGYHLENEHITLTIQEDGRLTLTDKVTAQRFENLLTYENVGDVGNEYIFKQSPDKTVLYSHDYPAEVNVITDTPLLAEVMIRQTLPVPVGVEEEQLREEMKSVTEFRQRHATRTKETAPLTIETILRLERGKRQIQCEARFNNQMKNHRLRVLFPTMIETNEHVADSIYEVATRPNDVADTWTNPTNPQHQQTFVNVHNETHGLTIGNYGLNEYELLEQDTTIAVTILRATAELGDWGYFETPEAQCLGEQTAAFTIEPHGANDGFATYQEAHNFQIPISVAQTSRHAGALPVDKQFATIESPNYQLTSFKCQEHTLNIIMRGYNLSSDEEAPLTLDVPGYQAVRSTLVETVSDKALTSTLLPAEIHTTLWTSDNA</sequence>
<accession>A0AAE9XN67</accession>
<comment type="similarity">
    <text evidence="1">Belongs to the glycosyl hydrolase 38 family.</text>
</comment>
<dbReference type="EMBL" id="CP116507">
    <property type="protein sequence ID" value="WCG23228.1"/>
    <property type="molecule type" value="Genomic_DNA"/>
</dbReference>
<dbReference type="InterPro" id="IPR011013">
    <property type="entry name" value="Gal_mutarotase_sf_dom"/>
</dbReference>